<dbReference type="Proteomes" id="UP000245119">
    <property type="component" value="Linkage Group LG14"/>
</dbReference>
<name>A0A2T7ND25_POMCA</name>
<sequence>MEVGEGGYDASALDLTTRVNNTCMSGWSKVNMCVPSQSNMGKRVSFGWDRADNFPVHPLPQTTCILTGFRLQEDRPSSNKSVSIVRRSCLGREESVDCGRAERHQPSERLVKDTVYWTLGKRTAEWLERWRPNRERAGSIPDKRSKLSPVDPAEGNGYLTP</sequence>
<comment type="caution">
    <text evidence="2">The sequence shown here is derived from an EMBL/GenBank/DDBJ whole genome shotgun (WGS) entry which is preliminary data.</text>
</comment>
<evidence type="ECO:0000313" key="3">
    <source>
        <dbReference type="Proteomes" id="UP000245119"/>
    </source>
</evidence>
<dbReference type="AlphaFoldDB" id="A0A2T7ND25"/>
<evidence type="ECO:0000256" key="1">
    <source>
        <dbReference type="SAM" id="MobiDB-lite"/>
    </source>
</evidence>
<reference evidence="2 3" key="1">
    <citation type="submission" date="2018-04" db="EMBL/GenBank/DDBJ databases">
        <title>The genome of golden apple snail Pomacea canaliculata provides insight into stress tolerance and invasive adaptation.</title>
        <authorList>
            <person name="Liu C."/>
            <person name="Liu B."/>
            <person name="Ren Y."/>
            <person name="Zhang Y."/>
            <person name="Wang H."/>
            <person name="Li S."/>
            <person name="Jiang F."/>
            <person name="Yin L."/>
            <person name="Zhang G."/>
            <person name="Qian W."/>
            <person name="Fan W."/>
        </authorList>
    </citation>
    <scope>NUCLEOTIDE SEQUENCE [LARGE SCALE GENOMIC DNA]</scope>
    <source>
        <strain evidence="2">SZHN2017</strain>
        <tissue evidence="2">Muscle</tissue>
    </source>
</reference>
<dbReference type="EMBL" id="PZQS01000014">
    <property type="protein sequence ID" value="PVD19067.1"/>
    <property type="molecule type" value="Genomic_DNA"/>
</dbReference>
<evidence type="ECO:0000313" key="2">
    <source>
        <dbReference type="EMBL" id="PVD19067.1"/>
    </source>
</evidence>
<protein>
    <submittedName>
        <fullName evidence="2">Uncharacterized protein</fullName>
    </submittedName>
</protein>
<proteinExistence type="predicted"/>
<gene>
    <name evidence="2" type="ORF">C0Q70_21626</name>
</gene>
<feature type="compositionally biased region" description="Basic and acidic residues" evidence="1">
    <location>
        <begin position="130"/>
        <end position="145"/>
    </location>
</feature>
<accession>A0A2T7ND25</accession>
<organism evidence="2 3">
    <name type="scientific">Pomacea canaliculata</name>
    <name type="common">Golden apple snail</name>
    <dbReference type="NCBI Taxonomy" id="400727"/>
    <lineage>
        <taxon>Eukaryota</taxon>
        <taxon>Metazoa</taxon>
        <taxon>Spiralia</taxon>
        <taxon>Lophotrochozoa</taxon>
        <taxon>Mollusca</taxon>
        <taxon>Gastropoda</taxon>
        <taxon>Caenogastropoda</taxon>
        <taxon>Architaenioglossa</taxon>
        <taxon>Ampullarioidea</taxon>
        <taxon>Ampullariidae</taxon>
        <taxon>Pomacea</taxon>
    </lineage>
</organism>
<keyword evidence="3" id="KW-1185">Reference proteome</keyword>
<feature type="region of interest" description="Disordered" evidence="1">
    <location>
        <begin position="130"/>
        <end position="161"/>
    </location>
</feature>